<sequence length="157" mass="16288">MTDSAPAPVPAERPAAKKDVFSRILVAGAVLALAIAVVGGIVGFAVDGGRGLLSAVIGSAMALVFLGLTAGSILFANRFQSSPIYPTLFFSVVLGAWLLKFVVFLAITLALKEQPWINLVVLFVTVIVGVVGALVVDMIVITKARVGYVSDAHLPGR</sequence>
<evidence type="ECO:0000313" key="2">
    <source>
        <dbReference type="EMBL" id="OUE08463.1"/>
    </source>
</evidence>
<dbReference type="Proteomes" id="UP000239241">
    <property type="component" value="Unassembled WGS sequence"/>
</dbReference>
<gene>
    <name evidence="3" type="ORF">C5E16_12115</name>
    <name evidence="2" type="ORF">CMsap09_05915</name>
</gene>
<organism evidence="2 4">
    <name type="scientific">Clavibacter michiganensis</name>
    <dbReference type="NCBI Taxonomy" id="28447"/>
    <lineage>
        <taxon>Bacteria</taxon>
        <taxon>Bacillati</taxon>
        <taxon>Actinomycetota</taxon>
        <taxon>Actinomycetes</taxon>
        <taxon>Micrococcales</taxon>
        <taxon>Microbacteriaceae</taxon>
        <taxon>Clavibacter</taxon>
    </lineage>
</organism>
<dbReference type="OrthoDB" id="5117309at2"/>
<protein>
    <submittedName>
        <fullName evidence="2">Uncharacterized protein</fullName>
    </submittedName>
</protein>
<evidence type="ECO:0000313" key="3">
    <source>
        <dbReference type="EMBL" id="PPF66222.1"/>
    </source>
</evidence>
<comment type="caution">
    <text evidence="2">The sequence shown here is derived from an EMBL/GenBank/DDBJ whole genome shotgun (WGS) entry which is preliminary data.</text>
</comment>
<dbReference type="EMBL" id="PSXY01000022">
    <property type="protein sequence ID" value="PPF66222.1"/>
    <property type="molecule type" value="Genomic_DNA"/>
</dbReference>
<dbReference type="RefSeq" id="WP_094115475.1">
    <property type="nucleotide sequence ID" value="NZ_PSTS01000003.1"/>
</dbReference>
<evidence type="ECO:0000256" key="1">
    <source>
        <dbReference type="SAM" id="Phobius"/>
    </source>
</evidence>
<keyword evidence="1" id="KW-0472">Membrane</keyword>
<reference evidence="2 4" key="1">
    <citation type="submission" date="2016-08" db="EMBL/GenBank/DDBJ databases">
        <title>Genome sequence of Clavibacter michiganensis spp. strain CASJ009.</title>
        <authorList>
            <person name="Thapa S.P."/>
            <person name="Coaker G."/>
        </authorList>
    </citation>
    <scope>NUCLEOTIDE SEQUENCE [LARGE SCALE GENOMIC DNA]</scope>
    <source>
        <strain evidence="2">CASJ009</strain>
    </source>
</reference>
<proteinExistence type="predicted"/>
<dbReference type="AlphaFoldDB" id="A0A251XT70"/>
<keyword evidence="1" id="KW-1133">Transmembrane helix</keyword>
<dbReference type="Proteomes" id="UP000195106">
    <property type="component" value="Unassembled WGS sequence"/>
</dbReference>
<dbReference type="EMBL" id="MDHJ01000001">
    <property type="protein sequence ID" value="OUE08463.1"/>
    <property type="molecule type" value="Genomic_DNA"/>
</dbReference>
<feature type="transmembrane region" description="Helical" evidence="1">
    <location>
        <begin position="88"/>
        <end position="110"/>
    </location>
</feature>
<keyword evidence="1" id="KW-0812">Transmembrane</keyword>
<feature type="transmembrane region" description="Helical" evidence="1">
    <location>
        <begin position="20"/>
        <end position="46"/>
    </location>
</feature>
<reference evidence="3 5" key="2">
    <citation type="submission" date="2018-02" db="EMBL/GenBank/DDBJ databases">
        <title>Bacteriophage NCPPB3778 and a type I-E CRISPR drive the evolution of the US Biological Select Agent, Rathayibacter toxicus.</title>
        <authorList>
            <person name="Davis E.W.II."/>
            <person name="Tabima J.F."/>
            <person name="Weisberg A.J."/>
            <person name="Lopes L.D."/>
            <person name="Wiseman M.S."/>
            <person name="Wiseman M.S."/>
            <person name="Pupko T."/>
            <person name="Belcher M.S."/>
            <person name="Sechler A.J."/>
            <person name="Tancos M.A."/>
            <person name="Schroeder B.K."/>
            <person name="Murray T.D."/>
            <person name="Luster D.G."/>
            <person name="Schneider W.L."/>
            <person name="Rogers E."/>
            <person name="Andreote F.D."/>
            <person name="Grunwald N.J."/>
            <person name="Putnam M.L."/>
            <person name="Chang J.H."/>
        </authorList>
    </citation>
    <scope>NUCLEOTIDE SEQUENCE [LARGE SCALE GENOMIC DNA]</scope>
    <source>
        <strain evidence="3 5">AY1B3</strain>
    </source>
</reference>
<accession>A0A251XT70</accession>
<name>A0A251XT70_9MICO</name>
<evidence type="ECO:0000313" key="4">
    <source>
        <dbReference type="Proteomes" id="UP000195106"/>
    </source>
</evidence>
<feature type="transmembrane region" description="Helical" evidence="1">
    <location>
        <begin position="52"/>
        <end position="76"/>
    </location>
</feature>
<evidence type="ECO:0000313" key="5">
    <source>
        <dbReference type="Proteomes" id="UP000239241"/>
    </source>
</evidence>
<feature type="transmembrane region" description="Helical" evidence="1">
    <location>
        <begin position="116"/>
        <end position="136"/>
    </location>
</feature>